<keyword evidence="2" id="KW-0695">RNA-directed DNA polymerase</keyword>
<feature type="non-terminal residue" evidence="2">
    <location>
        <position position="144"/>
    </location>
</feature>
<dbReference type="PANTHER" id="PTHR34047">
    <property type="entry name" value="NUCLEAR INTRON MATURASE 1, MITOCHONDRIAL-RELATED"/>
    <property type="match status" value="1"/>
</dbReference>
<gene>
    <name evidence="2" type="ORF">RMSM_00528</name>
</gene>
<comment type="caution">
    <text evidence="2">The sequence shown here is derived from an EMBL/GenBank/DDBJ whole genome shotgun (WGS) entry which is preliminary data.</text>
</comment>
<protein>
    <submittedName>
        <fullName evidence="2">RNA-directed DNA polymerase (Reverse transcriptase)</fullName>
    </submittedName>
</protein>
<proteinExistence type="inferred from homology"/>
<keyword evidence="2" id="KW-0808">Transferase</keyword>
<dbReference type="PANTHER" id="PTHR34047:SF8">
    <property type="entry name" value="PROTEIN YKFC"/>
    <property type="match status" value="1"/>
</dbReference>
<dbReference type="InterPro" id="IPR051083">
    <property type="entry name" value="GrpII_Intron_Splice-Mob/Def"/>
</dbReference>
<dbReference type="GO" id="GO:0003964">
    <property type="term" value="F:RNA-directed DNA polymerase activity"/>
    <property type="evidence" value="ECO:0007669"/>
    <property type="project" value="UniProtKB-KW"/>
</dbReference>
<keyword evidence="2" id="KW-0548">Nucleotidyltransferase</keyword>
<reference evidence="2 3" key="1">
    <citation type="journal article" date="2013" name="Mar. Genomics">
        <title>Expression of sulfatases in Rhodopirellula baltica and the diversity of sulfatases in the genus Rhodopirellula.</title>
        <authorList>
            <person name="Wegner C.E."/>
            <person name="Richter-Heitmann T."/>
            <person name="Klindworth A."/>
            <person name="Klockow C."/>
            <person name="Richter M."/>
            <person name="Achstetter T."/>
            <person name="Glockner F.O."/>
            <person name="Harder J."/>
        </authorList>
    </citation>
    <scope>NUCLEOTIDE SEQUENCE [LARGE SCALE GENOMIC DNA]</scope>
    <source>
        <strain evidence="2 3">SM1</strain>
    </source>
</reference>
<dbReference type="Proteomes" id="UP000011991">
    <property type="component" value="Unassembled WGS sequence"/>
</dbReference>
<dbReference type="AlphaFoldDB" id="M5RTC5"/>
<dbReference type="EMBL" id="ANOG01000081">
    <property type="protein sequence ID" value="EMI22545.1"/>
    <property type="molecule type" value="Genomic_DNA"/>
</dbReference>
<organism evidence="2 3">
    <name type="scientific">Rhodopirellula maiorica SM1</name>
    <dbReference type="NCBI Taxonomy" id="1265738"/>
    <lineage>
        <taxon>Bacteria</taxon>
        <taxon>Pseudomonadati</taxon>
        <taxon>Planctomycetota</taxon>
        <taxon>Planctomycetia</taxon>
        <taxon>Pirellulales</taxon>
        <taxon>Pirellulaceae</taxon>
        <taxon>Novipirellula</taxon>
    </lineage>
</organism>
<evidence type="ECO:0000313" key="3">
    <source>
        <dbReference type="Proteomes" id="UP000011991"/>
    </source>
</evidence>
<dbReference type="SUPFAM" id="SSF56672">
    <property type="entry name" value="DNA/RNA polymerases"/>
    <property type="match status" value="1"/>
</dbReference>
<sequence length="144" mass="15984">MTSEPTNAEQLAFDFVEADHAAANIPTDDLDLAAIEKSALGDDAYNLMEAIVVEVNMEMAWARVKANRGAPGPDGLTVEDFPEWFAPRWQNIRRQLLDGTYRPEPVRRKTILKPDGGTRELGIPNLLDRVIQAAIVLVLTPIFD</sequence>
<accession>M5RTC5</accession>
<comment type="similarity">
    <text evidence="1">Belongs to the bacterial reverse transcriptase family.</text>
</comment>
<evidence type="ECO:0000256" key="1">
    <source>
        <dbReference type="ARBA" id="ARBA00034120"/>
    </source>
</evidence>
<evidence type="ECO:0000313" key="2">
    <source>
        <dbReference type="EMBL" id="EMI22545.1"/>
    </source>
</evidence>
<keyword evidence="3" id="KW-1185">Reference proteome</keyword>
<name>M5RTC5_9BACT</name>
<dbReference type="InterPro" id="IPR043502">
    <property type="entry name" value="DNA/RNA_pol_sf"/>
</dbReference>